<dbReference type="AlphaFoldDB" id="A0A9X1SVB7"/>
<evidence type="ECO:0000313" key="2">
    <source>
        <dbReference type="Proteomes" id="UP001138997"/>
    </source>
</evidence>
<dbReference type="Proteomes" id="UP001138997">
    <property type="component" value="Unassembled WGS sequence"/>
</dbReference>
<evidence type="ECO:0000313" key="1">
    <source>
        <dbReference type="EMBL" id="MCD5313466.1"/>
    </source>
</evidence>
<accession>A0A9X1SVB7</accession>
<reference evidence="1" key="1">
    <citation type="submission" date="2021-11" db="EMBL/GenBank/DDBJ databases">
        <title>Streptomyces corallinus and Kineosporia corallina sp. nov., two new coral-derived marine actinobacteria.</title>
        <authorList>
            <person name="Buangrab K."/>
            <person name="Sutthacheep M."/>
            <person name="Yeemin T."/>
            <person name="Harunari E."/>
            <person name="Igarashi Y."/>
            <person name="Sripreechasak P."/>
            <person name="Kanchanasin P."/>
            <person name="Tanasupawat S."/>
            <person name="Phongsopitanun W."/>
        </authorList>
    </citation>
    <scope>NUCLEOTIDE SEQUENCE</scope>
    <source>
        <strain evidence="1">JCM 31032</strain>
    </source>
</reference>
<dbReference type="EMBL" id="JAJOMB010000011">
    <property type="protein sequence ID" value="MCD5313466.1"/>
    <property type="molecule type" value="Genomic_DNA"/>
</dbReference>
<dbReference type="RefSeq" id="WP_231444679.1">
    <property type="nucleotide sequence ID" value="NZ_JAJOMB010000011.1"/>
</dbReference>
<organism evidence="1 2">
    <name type="scientific">Kineosporia babensis</name>
    <dbReference type="NCBI Taxonomy" id="499548"/>
    <lineage>
        <taxon>Bacteria</taxon>
        <taxon>Bacillati</taxon>
        <taxon>Actinomycetota</taxon>
        <taxon>Actinomycetes</taxon>
        <taxon>Kineosporiales</taxon>
        <taxon>Kineosporiaceae</taxon>
        <taxon>Kineosporia</taxon>
    </lineage>
</organism>
<keyword evidence="2" id="KW-1185">Reference proteome</keyword>
<name>A0A9X1SVB7_9ACTN</name>
<sequence length="108" mass="11333">MALSSSSTPLVPVTGVVGVFLNKQTGEPVQVPIVAFSPETGQTYYVDRNGKVVDYRLSREDDVWSVGVFAAGDAQGIHDAVTAELESTGLSRHPLPHVPTAASAAALR</sequence>
<comment type="caution">
    <text evidence="1">The sequence shown here is derived from an EMBL/GenBank/DDBJ whole genome shotgun (WGS) entry which is preliminary data.</text>
</comment>
<gene>
    <name evidence="1" type="ORF">LR394_21390</name>
</gene>
<protein>
    <submittedName>
        <fullName evidence="1">Uncharacterized protein</fullName>
    </submittedName>
</protein>
<proteinExistence type="predicted"/>